<dbReference type="KEGG" id="mma:MM_2761"/>
<organism evidence="1 2">
    <name type="scientific">Methanosarcina mazei (strain ATCC BAA-159 / DSM 3647 / Goe1 / Go1 / JCM 11833 / OCM 88)</name>
    <name type="common">Methanosarcina frisia</name>
    <dbReference type="NCBI Taxonomy" id="192952"/>
    <lineage>
        <taxon>Archaea</taxon>
        <taxon>Methanobacteriati</taxon>
        <taxon>Methanobacteriota</taxon>
        <taxon>Stenosarchaea group</taxon>
        <taxon>Methanomicrobia</taxon>
        <taxon>Methanosarcinales</taxon>
        <taxon>Methanosarcinaceae</taxon>
        <taxon>Methanosarcina</taxon>
    </lineage>
</organism>
<reference evidence="1 2" key="1">
    <citation type="journal article" date="2002" name="J. Mol. Microbiol. Biotechnol.">
        <title>The genome of Methanosarcina mazei: evidence for lateral gene transfer between Bacteria and Archaea.</title>
        <authorList>
            <person name="Deppenmeier U."/>
            <person name="Johann A."/>
            <person name="Hartsch T."/>
            <person name="Merkl R."/>
            <person name="Schmitz R.A."/>
            <person name="Martinez-Arias R."/>
            <person name="Henne A."/>
            <person name="Wiezer A."/>
            <person name="Baumer S."/>
            <person name="Jacobi C."/>
            <person name="Bruggemann H."/>
            <person name="Lienard T."/>
            <person name="Christmann A."/>
            <person name="Bomeke M."/>
            <person name="Steckel S."/>
            <person name="Bhattacharyya A."/>
            <person name="Lykidis A."/>
            <person name="Overbeek R."/>
            <person name="Klenk H.P."/>
            <person name="Gunsalus R.P."/>
            <person name="Fritz H.J."/>
            <person name="Gottschalk G."/>
        </authorList>
    </citation>
    <scope>NUCLEOTIDE SEQUENCE [LARGE SCALE GENOMIC DNA]</scope>
    <source>
        <strain evidence="2">ATCC BAA-159 / DSM 3647 / Goe1 / Go1 / JCM 11833 / OCM 88</strain>
    </source>
</reference>
<dbReference type="EMBL" id="AE008384">
    <property type="protein sequence ID" value="AAM32457.1"/>
    <property type="molecule type" value="Genomic_DNA"/>
</dbReference>
<proteinExistence type="predicted"/>
<dbReference type="AlphaFoldDB" id="Q8PTF4"/>
<gene>
    <name evidence="1" type="ordered locus">MM_2761</name>
</gene>
<evidence type="ECO:0000313" key="1">
    <source>
        <dbReference type="EMBL" id="AAM32457.1"/>
    </source>
</evidence>
<dbReference type="GeneID" id="1481103"/>
<sequence>MGFLKNIAGKASKWAYNDAKKTYENGRAYYNYKMQQAEKAQKERKQAETAIGGGYIYKGLFGASAIEKMHLNQAAKHYKDNGYAVMRMPVTLSNGKQGIRLYVKKSQKKTTVKAPAKKIKVSRSKKLTKAKGKAFKKTVTYSNKRYTLASNFRQYGDRAKAYGKSLKQQGFAVRIKTLNVNGITNYAVYTRNPSRR</sequence>
<protein>
    <submittedName>
        <fullName evidence="1">Uncharacterized protein</fullName>
    </submittedName>
</protein>
<dbReference type="PATRIC" id="fig|192952.21.peg.3182"/>
<accession>Q8PTF4</accession>
<dbReference type="RefSeq" id="WP_011034670.1">
    <property type="nucleotide sequence ID" value="NC_003901.1"/>
</dbReference>
<dbReference type="Proteomes" id="UP000000595">
    <property type="component" value="Chromosome"/>
</dbReference>
<evidence type="ECO:0000313" key="2">
    <source>
        <dbReference type="Proteomes" id="UP000000595"/>
    </source>
</evidence>
<dbReference type="HOGENOM" id="CLU_1352122_0_0_2"/>
<name>Q8PTF4_METMA</name>